<evidence type="ECO:0000256" key="1">
    <source>
        <dbReference type="ARBA" id="ARBA00004651"/>
    </source>
</evidence>
<evidence type="ECO:0000259" key="8">
    <source>
        <dbReference type="Pfam" id="PF01618"/>
    </source>
</evidence>
<comment type="similarity">
    <text evidence="6">Belongs to the exbB/tolQ family.</text>
</comment>
<feature type="domain" description="MotA/TolQ/ExbB proton channel" evidence="8">
    <location>
        <begin position="101"/>
        <end position="215"/>
    </location>
</feature>
<gene>
    <name evidence="9" type="ORF">KC729_03290</name>
</gene>
<evidence type="ECO:0000256" key="5">
    <source>
        <dbReference type="ARBA" id="ARBA00023136"/>
    </source>
</evidence>
<accession>A0A956LYQ0</accession>
<dbReference type="PANTHER" id="PTHR30433:SF2">
    <property type="entry name" value="MOTILITY PROTEIN A"/>
    <property type="match status" value="1"/>
</dbReference>
<dbReference type="Pfam" id="PF01618">
    <property type="entry name" value="MotA_ExbB"/>
    <property type="match status" value="1"/>
</dbReference>
<feature type="transmembrane region" description="Helical" evidence="7">
    <location>
        <begin position="178"/>
        <end position="200"/>
    </location>
</feature>
<feature type="transmembrane region" description="Helical" evidence="7">
    <location>
        <begin position="28"/>
        <end position="48"/>
    </location>
</feature>
<dbReference type="GO" id="GO:0071978">
    <property type="term" value="P:bacterial-type flagellum-dependent swarming motility"/>
    <property type="evidence" value="ECO:0007669"/>
    <property type="project" value="InterPro"/>
</dbReference>
<keyword evidence="5 7" id="KW-0472">Membrane</keyword>
<comment type="subcellular location">
    <subcellularLocation>
        <location evidence="1">Cell membrane</location>
        <topology evidence="1">Multi-pass membrane protein</topology>
    </subcellularLocation>
    <subcellularLocation>
        <location evidence="6">Membrane</location>
        <topology evidence="6">Multi-pass membrane protein</topology>
    </subcellularLocation>
</comment>
<protein>
    <submittedName>
        <fullName evidence="9">MotA/TolQ/ExbB proton channel family protein</fullName>
    </submittedName>
</protein>
<sequence>MDFGTIIGLIAGIGLVTAAILLGETASAFWSLPSLLIVVGGTLASTLIKFPLSVVVGTVDVVRLAFVRRAERPEELVGVMVRLAQEVRRESLLALERVPVSDPFLKRGVGLAVDGTEPALIESLLRAEAIAEQERHDRGQRIFRTMGQTAPAFGMIGTLIGLVQMLTRMDDPSKIGGAMAVAILTTFYGAALAYLVFIPIAEKLSERSRTDWLHREMAIQGLLSILNGHHPRLVERRLHGILGPGRSTNGRLPRNRLRPAA</sequence>
<evidence type="ECO:0000256" key="2">
    <source>
        <dbReference type="ARBA" id="ARBA00022475"/>
    </source>
</evidence>
<dbReference type="GO" id="GO:0015031">
    <property type="term" value="P:protein transport"/>
    <property type="evidence" value="ECO:0007669"/>
    <property type="project" value="UniProtKB-KW"/>
</dbReference>
<keyword evidence="6" id="KW-0813">Transport</keyword>
<comment type="caution">
    <text evidence="9">The sequence shown here is derived from an EMBL/GenBank/DDBJ whole genome shotgun (WGS) entry which is preliminary data.</text>
</comment>
<evidence type="ECO:0000256" key="6">
    <source>
        <dbReference type="RuleBase" id="RU004057"/>
    </source>
</evidence>
<evidence type="ECO:0000313" key="9">
    <source>
        <dbReference type="EMBL" id="MCA9726680.1"/>
    </source>
</evidence>
<evidence type="ECO:0000256" key="3">
    <source>
        <dbReference type="ARBA" id="ARBA00022692"/>
    </source>
</evidence>
<dbReference type="AlphaFoldDB" id="A0A956LYQ0"/>
<keyword evidence="6" id="KW-0653">Protein transport</keyword>
<organism evidence="9 10">
    <name type="scientific">Eiseniibacteriota bacterium</name>
    <dbReference type="NCBI Taxonomy" id="2212470"/>
    <lineage>
        <taxon>Bacteria</taxon>
        <taxon>Candidatus Eiseniibacteriota</taxon>
    </lineage>
</organism>
<evidence type="ECO:0000256" key="7">
    <source>
        <dbReference type="SAM" id="Phobius"/>
    </source>
</evidence>
<dbReference type="InterPro" id="IPR047055">
    <property type="entry name" value="MotA-like"/>
</dbReference>
<name>A0A956LYQ0_UNCEI</name>
<evidence type="ECO:0000256" key="4">
    <source>
        <dbReference type="ARBA" id="ARBA00022989"/>
    </source>
</evidence>
<proteinExistence type="inferred from homology"/>
<dbReference type="GO" id="GO:0006935">
    <property type="term" value="P:chemotaxis"/>
    <property type="evidence" value="ECO:0007669"/>
    <property type="project" value="InterPro"/>
</dbReference>
<dbReference type="PANTHER" id="PTHR30433">
    <property type="entry name" value="CHEMOTAXIS PROTEIN MOTA"/>
    <property type="match status" value="1"/>
</dbReference>
<reference evidence="9" key="1">
    <citation type="submission" date="2020-04" db="EMBL/GenBank/DDBJ databases">
        <authorList>
            <person name="Zhang T."/>
        </authorList>
    </citation>
    <scope>NUCLEOTIDE SEQUENCE</scope>
    <source>
        <strain evidence="9">HKST-UBA01</strain>
    </source>
</reference>
<dbReference type="Proteomes" id="UP000697710">
    <property type="component" value="Unassembled WGS sequence"/>
</dbReference>
<feature type="transmembrane region" description="Helical" evidence="7">
    <location>
        <begin position="145"/>
        <end position="166"/>
    </location>
</feature>
<keyword evidence="4 7" id="KW-1133">Transmembrane helix</keyword>
<dbReference type="InterPro" id="IPR002898">
    <property type="entry name" value="MotA_ExbB_proton_chnl"/>
</dbReference>
<dbReference type="EMBL" id="JAGQHR010000055">
    <property type="protein sequence ID" value="MCA9726680.1"/>
    <property type="molecule type" value="Genomic_DNA"/>
</dbReference>
<evidence type="ECO:0000313" key="10">
    <source>
        <dbReference type="Proteomes" id="UP000697710"/>
    </source>
</evidence>
<reference evidence="9" key="2">
    <citation type="journal article" date="2021" name="Microbiome">
        <title>Successional dynamics and alternative stable states in a saline activated sludge microbial community over 9 years.</title>
        <authorList>
            <person name="Wang Y."/>
            <person name="Ye J."/>
            <person name="Ju F."/>
            <person name="Liu L."/>
            <person name="Boyd J.A."/>
            <person name="Deng Y."/>
            <person name="Parks D.H."/>
            <person name="Jiang X."/>
            <person name="Yin X."/>
            <person name="Woodcroft B.J."/>
            <person name="Tyson G.W."/>
            <person name="Hugenholtz P."/>
            <person name="Polz M.F."/>
            <person name="Zhang T."/>
        </authorList>
    </citation>
    <scope>NUCLEOTIDE SEQUENCE</scope>
    <source>
        <strain evidence="9">HKST-UBA01</strain>
    </source>
</reference>
<keyword evidence="3 7" id="KW-0812">Transmembrane</keyword>
<keyword evidence="2" id="KW-1003">Cell membrane</keyword>
<dbReference type="GO" id="GO:0005886">
    <property type="term" value="C:plasma membrane"/>
    <property type="evidence" value="ECO:0007669"/>
    <property type="project" value="UniProtKB-SubCell"/>
</dbReference>